<sequence length="19" mass="2118">MANTVKSPSCGRLVFHITR</sequence>
<protein>
    <submittedName>
        <fullName evidence="1">Uncharacterized protein</fullName>
    </submittedName>
</protein>
<organism evidence="1">
    <name type="scientific">Rhizophora mucronata</name>
    <name type="common">Asiatic mangrove</name>
    <dbReference type="NCBI Taxonomy" id="61149"/>
    <lineage>
        <taxon>Eukaryota</taxon>
        <taxon>Viridiplantae</taxon>
        <taxon>Streptophyta</taxon>
        <taxon>Embryophyta</taxon>
        <taxon>Tracheophyta</taxon>
        <taxon>Spermatophyta</taxon>
        <taxon>Magnoliopsida</taxon>
        <taxon>eudicotyledons</taxon>
        <taxon>Gunneridae</taxon>
        <taxon>Pentapetalae</taxon>
        <taxon>rosids</taxon>
        <taxon>fabids</taxon>
        <taxon>Malpighiales</taxon>
        <taxon>Rhizophoraceae</taxon>
        <taxon>Rhizophora</taxon>
    </lineage>
</organism>
<accession>A0A2P2NST0</accession>
<proteinExistence type="predicted"/>
<evidence type="ECO:0000313" key="1">
    <source>
        <dbReference type="EMBL" id="MBX45495.1"/>
    </source>
</evidence>
<dbReference type="AlphaFoldDB" id="A0A2P2NST0"/>
<reference evidence="1" key="1">
    <citation type="submission" date="2018-02" db="EMBL/GenBank/DDBJ databases">
        <title>Rhizophora mucronata_Transcriptome.</title>
        <authorList>
            <person name="Meera S.P."/>
            <person name="Sreeshan A."/>
            <person name="Augustine A."/>
        </authorList>
    </citation>
    <scope>NUCLEOTIDE SEQUENCE</scope>
    <source>
        <tissue evidence="1">Leaf</tissue>
    </source>
</reference>
<dbReference type="EMBL" id="GGEC01065011">
    <property type="protein sequence ID" value="MBX45495.1"/>
    <property type="molecule type" value="Transcribed_RNA"/>
</dbReference>
<name>A0A2P2NST0_RHIMU</name>